<dbReference type="PRINTS" id="PR00990">
    <property type="entry name" value="RIBOKINASE"/>
</dbReference>
<name>A0A6M6JPH2_9PSEU</name>
<dbReference type="Pfam" id="PF00294">
    <property type="entry name" value="PfkB"/>
    <property type="match status" value="1"/>
</dbReference>
<gene>
    <name evidence="6" type="ORF">HOP40_22345</name>
</gene>
<comment type="similarity">
    <text evidence="1 4">Belongs to the carbohydrate kinase PfkB family.</text>
</comment>
<keyword evidence="3 4" id="KW-0418">Kinase</keyword>
<feature type="domain" description="Carbohydrate kinase PfkB" evidence="5">
    <location>
        <begin position="2"/>
        <end position="294"/>
    </location>
</feature>
<dbReference type="PANTHER" id="PTHR10584:SF157">
    <property type="entry name" value="SULFOFRUCTOSE KINASE"/>
    <property type="match status" value="1"/>
</dbReference>
<evidence type="ECO:0000313" key="6">
    <source>
        <dbReference type="EMBL" id="QJY48201.1"/>
    </source>
</evidence>
<dbReference type="PROSITE" id="PS00583">
    <property type="entry name" value="PFKB_KINASES_1"/>
    <property type="match status" value="1"/>
</dbReference>
<evidence type="ECO:0000256" key="2">
    <source>
        <dbReference type="ARBA" id="ARBA00022679"/>
    </source>
</evidence>
<sequence length="298" mass="30154">MDVVVVGQLARDLLLRVDEVPPQGSATDVRERKETLGGKGANCAVGLAQLGVPVGLVAVAGSDSTGDRLLARAEADGVDVEHVVRRAGTPTGLIVEILDPAHGWRYLQHLPGPTLLTADDVAGAAADLRAARAVVLQAQQPADALTACARHARDGSALVVLDGAPDPAARTELLKSADVVRADPAETDELVDGELGRLCVEDVDAMTAAARHLLAHGPRVVVVGVEGAGNVAVWEDGELFVSFGDVEVVDTTGGGDSLTAGLTAALLAGADPATALRRAVEAAGSTVGRAGGRPALDG</sequence>
<dbReference type="InterPro" id="IPR002173">
    <property type="entry name" value="Carboh/pur_kinase_PfkB_CS"/>
</dbReference>
<evidence type="ECO:0000256" key="1">
    <source>
        <dbReference type="ARBA" id="ARBA00010688"/>
    </source>
</evidence>
<evidence type="ECO:0000313" key="7">
    <source>
        <dbReference type="Proteomes" id="UP000505377"/>
    </source>
</evidence>
<dbReference type="KEGG" id="pbro:HOP40_22345"/>
<dbReference type="Gene3D" id="3.40.1190.20">
    <property type="match status" value="1"/>
</dbReference>
<dbReference type="PANTHER" id="PTHR10584">
    <property type="entry name" value="SUGAR KINASE"/>
    <property type="match status" value="1"/>
</dbReference>
<dbReference type="RefSeq" id="WP_172161657.1">
    <property type="nucleotide sequence ID" value="NZ_CP053564.1"/>
</dbReference>
<dbReference type="InterPro" id="IPR002139">
    <property type="entry name" value="Ribo/fructo_kinase"/>
</dbReference>
<dbReference type="AlphaFoldDB" id="A0A6M6JPH2"/>
<dbReference type="SUPFAM" id="SSF53613">
    <property type="entry name" value="Ribokinase-like"/>
    <property type="match status" value="1"/>
</dbReference>
<dbReference type="InterPro" id="IPR029056">
    <property type="entry name" value="Ribokinase-like"/>
</dbReference>
<accession>A0A6M6JPH2</accession>
<dbReference type="GO" id="GO:0005829">
    <property type="term" value="C:cytosol"/>
    <property type="evidence" value="ECO:0007669"/>
    <property type="project" value="TreeGrafter"/>
</dbReference>
<evidence type="ECO:0000259" key="5">
    <source>
        <dbReference type="Pfam" id="PF00294"/>
    </source>
</evidence>
<dbReference type="GO" id="GO:0006796">
    <property type="term" value="P:phosphate-containing compound metabolic process"/>
    <property type="evidence" value="ECO:0007669"/>
    <property type="project" value="UniProtKB-ARBA"/>
</dbReference>
<protein>
    <submittedName>
        <fullName evidence="6">Carbohydrate kinase</fullName>
    </submittedName>
</protein>
<organism evidence="6 7">
    <name type="scientific">Pseudonocardia broussonetiae</name>
    <dbReference type="NCBI Taxonomy" id="2736640"/>
    <lineage>
        <taxon>Bacteria</taxon>
        <taxon>Bacillati</taxon>
        <taxon>Actinomycetota</taxon>
        <taxon>Actinomycetes</taxon>
        <taxon>Pseudonocardiales</taxon>
        <taxon>Pseudonocardiaceae</taxon>
        <taxon>Pseudonocardia</taxon>
    </lineage>
</organism>
<evidence type="ECO:0000256" key="4">
    <source>
        <dbReference type="RuleBase" id="RU003704"/>
    </source>
</evidence>
<evidence type="ECO:0000256" key="3">
    <source>
        <dbReference type="ARBA" id="ARBA00022777"/>
    </source>
</evidence>
<dbReference type="InterPro" id="IPR011611">
    <property type="entry name" value="PfkB_dom"/>
</dbReference>
<dbReference type="GO" id="GO:0016301">
    <property type="term" value="F:kinase activity"/>
    <property type="evidence" value="ECO:0007669"/>
    <property type="project" value="UniProtKB-KW"/>
</dbReference>
<keyword evidence="7" id="KW-1185">Reference proteome</keyword>
<dbReference type="EMBL" id="CP053564">
    <property type="protein sequence ID" value="QJY48201.1"/>
    <property type="molecule type" value="Genomic_DNA"/>
</dbReference>
<keyword evidence="2 4" id="KW-0808">Transferase</keyword>
<proteinExistence type="inferred from homology"/>
<dbReference type="Proteomes" id="UP000505377">
    <property type="component" value="Chromosome"/>
</dbReference>
<dbReference type="PROSITE" id="PS00584">
    <property type="entry name" value="PFKB_KINASES_2"/>
    <property type="match status" value="1"/>
</dbReference>
<reference evidence="6 7" key="1">
    <citation type="submission" date="2020-05" db="EMBL/GenBank/DDBJ databases">
        <authorList>
            <person name="Mo P."/>
        </authorList>
    </citation>
    <scope>NUCLEOTIDE SEQUENCE [LARGE SCALE GENOMIC DNA]</scope>
    <source>
        <strain evidence="6 7">Gen01</strain>
    </source>
</reference>